<keyword evidence="6" id="KW-0539">Nucleus</keyword>
<dbReference type="Pfam" id="PF00096">
    <property type="entry name" value="zf-C2H2"/>
    <property type="match status" value="1"/>
</dbReference>
<keyword evidence="4 7" id="KW-0863">Zinc-finger</keyword>
<evidence type="ECO:0000256" key="5">
    <source>
        <dbReference type="ARBA" id="ARBA00022833"/>
    </source>
</evidence>
<dbReference type="GO" id="GO:0000981">
    <property type="term" value="F:DNA-binding transcription factor activity, RNA polymerase II-specific"/>
    <property type="evidence" value="ECO:0007669"/>
    <property type="project" value="TreeGrafter"/>
</dbReference>
<dbReference type="Gene3D" id="3.30.160.60">
    <property type="entry name" value="Classic Zinc Finger"/>
    <property type="match status" value="2"/>
</dbReference>
<dbReference type="SMART" id="SM00355">
    <property type="entry name" value="ZnF_C2H2"/>
    <property type="match status" value="2"/>
</dbReference>
<dbReference type="PROSITE" id="PS00028">
    <property type="entry name" value="ZINC_FINGER_C2H2_1"/>
    <property type="match status" value="2"/>
</dbReference>
<dbReference type="AlphaFoldDB" id="A0A1Y2AJ56"/>
<dbReference type="PANTHER" id="PTHR19818:SF149">
    <property type="entry name" value="C2H2-TYPE DOMAIN-CONTAINING PROTEIN"/>
    <property type="match status" value="1"/>
</dbReference>
<accession>A0A1Y2AJ56</accession>
<dbReference type="InterPro" id="IPR050329">
    <property type="entry name" value="GLI_C2H2-zinc-finger"/>
</dbReference>
<evidence type="ECO:0000256" key="3">
    <source>
        <dbReference type="ARBA" id="ARBA00022737"/>
    </source>
</evidence>
<feature type="domain" description="C2H2-type" evidence="9">
    <location>
        <begin position="158"/>
        <end position="184"/>
    </location>
</feature>
<proteinExistence type="predicted"/>
<evidence type="ECO:0000256" key="7">
    <source>
        <dbReference type="PROSITE-ProRule" id="PRU00042"/>
    </source>
</evidence>
<dbReference type="EMBL" id="MCGO01000179">
    <property type="protein sequence ID" value="ORY22524.1"/>
    <property type="molecule type" value="Genomic_DNA"/>
</dbReference>
<gene>
    <name evidence="10" type="ORF">BCR33DRAFT_728707</name>
</gene>
<evidence type="ECO:0000256" key="8">
    <source>
        <dbReference type="SAM" id="MobiDB-lite"/>
    </source>
</evidence>
<dbReference type="InterPro" id="IPR013087">
    <property type="entry name" value="Znf_C2H2_type"/>
</dbReference>
<evidence type="ECO:0000256" key="2">
    <source>
        <dbReference type="ARBA" id="ARBA00022723"/>
    </source>
</evidence>
<protein>
    <recommendedName>
        <fullName evidence="9">C2H2-type domain-containing protein</fullName>
    </recommendedName>
</protein>
<evidence type="ECO:0000256" key="4">
    <source>
        <dbReference type="ARBA" id="ARBA00022771"/>
    </source>
</evidence>
<keyword evidence="3" id="KW-0677">Repeat</keyword>
<evidence type="ECO:0000256" key="6">
    <source>
        <dbReference type="ARBA" id="ARBA00023242"/>
    </source>
</evidence>
<dbReference type="InterPro" id="IPR036236">
    <property type="entry name" value="Znf_C2H2_sf"/>
</dbReference>
<feature type="region of interest" description="Disordered" evidence="8">
    <location>
        <begin position="1"/>
        <end position="43"/>
    </location>
</feature>
<evidence type="ECO:0000256" key="1">
    <source>
        <dbReference type="ARBA" id="ARBA00004123"/>
    </source>
</evidence>
<dbReference type="PANTHER" id="PTHR19818">
    <property type="entry name" value="ZINC FINGER PROTEIN ZIC AND GLI"/>
    <property type="match status" value="1"/>
</dbReference>
<comment type="caution">
    <text evidence="10">The sequence shown here is derived from an EMBL/GenBank/DDBJ whole genome shotgun (WGS) entry which is preliminary data.</text>
</comment>
<dbReference type="GO" id="GO:0005634">
    <property type="term" value="C:nucleus"/>
    <property type="evidence" value="ECO:0007669"/>
    <property type="project" value="UniProtKB-SubCell"/>
</dbReference>
<evidence type="ECO:0000313" key="10">
    <source>
        <dbReference type="EMBL" id="ORY22524.1"/>
    </source>
</evidence>
<evidence type="ECO:0000259" key="9">
    <source>
        <dbReference type="PROSITE" id="PS50157"/>
    </source>
</evidence>
<feature type="compositionally biased region" description="Low complexity" evidence="8">
    <location>
        <begin position="14"/>
        <end position="27"/>
    </location>
</feature>
<reference evidence="10 11" key="1">
    <citation type="submission" date="2016-07" db="EMBL/GenBank/DDBJ databases">
        <title>Pervasive Adenine N6-methylation of Active Genes in Fungi.</title>
        <authorList>
            <consortium name="DOE Joint Genome Institute"/>
            <person name="Mondo S.J."/>
            <person name="Dannebaum R.O."/>
            <person name="Kuo R.C."/>
            <person name="Labutti K."/>
            <person name="Haridas S."/>
            <person name="Kuo A."/>
            <person name="Salamov A."/>
            <person name="Ahrendt S.R."/>
            <person name="Lipzen A."/>
            <person name="Sullivan W."/>
            <person name="Andreopoulos W.B."/>
            <person name="Clum A."/>
            <person name="Lindquist E."/>
            <person name="Daum C."/>
            <person name="Ramamoorthy G.K."/>
            <person name="Gryganskyi A."/>
            <person name="Culley D."/>
            <person name="Magnuson J.K."/>
            <person name="James T.Y."/>
            <person name="O'Malley M.A."/>
            <person name="Stajich J.E."/>
            <person name="Spatafora J.W."/>
            <person name="Visel A."/>
            <person name="Grigoriev I.V."/>
        </authorList>
    </citation>
    <scope>NUCLEOTIDE SEQUENCE [LARGE SCALE GENOMIC DNA]</scope>
    <source>
        <strain evidence="10 11">JEL800</strain>
    </source>
</reference>
<dbReference type="OrthoDB" id="2140568at2759"/>
<dbReference type="GO" id="GO:0045944">
    <property type="term" value="P:positive regulation of transcription by RNA polymerase II"/>
    <property type="evidence" value="ECO:0007669"/>
    <property type="project" value="UniProtKB-ARBA"/>
</dbReference>
<feature type="compositionally biased region" description="Polar residues" evidence="8">
    <location>
        <begin position="28"/>
        <end position="43"/>
    </location>
</feature>
<keyword evidence="2" id="KW-0479">Metal-binding</keyword>
<feature type="domain" description="C2H2-type" evidence="9">
    <location>
        <begin position="130"/>
        <end position="157"/>
    </location>
</feature>
<sequence length="184" mass="20843">MHSDSPELLQQPAHSHTMSSTLSRSSSPLFQTETLPVSVQPPSTASIHKMSIQSLLLFDEPLIVMRQEQEPSPTPSATPIPKKEPTSDFLTYDKYLLLLAQEQSTSRSASRFLSSSPPTPISSHTQPGDFECYVCGKQFKRKHHLESHMVTHSSDYPFACSIEGCRSKFRRVQDLRRHIRNVRH</sequence>
<dbReference type="STRING" id="329046.A0A1Y2AJ56"/>
<dbReference type="Proteomes" id="UP000193642">
    <property type="component" value="Unassembled WGS sequence"/>
</dbReference>
<keyword evidence="11" id="KW-1185">Reference proteome</keyword>
<keyword evidence="5" id="KW-0862">Zinc</keyword>
<organism evidence="10 11">
    <name type="scientific">Rhizoclosmatium globosum</name>
    <dbReference type="NCBI Taxonomy" id="329046"/>
    <lineage>
        <taxon>Eukaryota</taxon>
        <taxon>Fungi</taxon>
        <taxon>Fungi incertae sedis</taxon>
        <taxon>Chytridiomycota</taxon>
        <taxon>Chytridiomycota incertae sedis</taxon>
        <taxon>Chytridiomycetes</taxon>
        <taxon>Chytridiales</taxon>
        <taxon>Chytriomycetaceae</taxon>
        <taxon>Rhizoclosmatium</taxon>
    </lineage>
</organism>
<dbReference type="GO" id="GO:0000978">
    <property type="term" value="F:RNA polymerase II cis-regulatory region sequence-specific DNA binding"/>
    <property type="evidence" value="ECO:0007669"/>
    <property type="project" value="TreeGrafter"/>
</dbReference>
<dbReference type="FunFam" id="3.30.160.60:FF:000145">
    <property type="entry name" value="Zinc finger protein 574"/>
    <property type="match status" value="1"/>
</dbReference>
<name>A0A1Y2AJ56_9FUNG</name>
<comment type="subcellular location">
    <subcellularLocation>
        <location evidence="1">Nucleus</location>
    </subcellularLocation>
</comment>
<dbReference type="GO" id="GO:0008270">
    <property type="term" value="F:zinc ion binding"/>
    <property type="evidence" value="ECO:0007669"/>
    <property type="project" value="UniProtKB-KW"/>
</dbReference>
<dbReference type="PROSITE" id="PS50157">
    <property type="entry name" value="ZINC_FINGER_C2H2_2"/>
    <property type="match status" value="2"/>
</dbReference>
<dbReference type="SUPFAM" id="SSF57667">
    <property type="entry name" value="beta-beta-alpha zinc fingers"/>
    <property type="match status" value="1"/>
</dbReference>
<evidence type="ECO:0000313" key="11">
    <source>
        <dbReference type="Proteomes" id="UP000193642"/>
    </source>
</evidence>